<protein>
    <submittedName>
        <fullName evidence="2">BT4734/BF3469 family protein</fullName>
    </submittedName>
</protein>
<reference evidence="3" key="1">
    <citation type="journal article" date="2019" name="Int. J. Syst. Evol. Microbiol.">
        <title>The Global Catalogue of Microorganisms (GCM) 10K type strain sequencing project: providing services to taxonomists for standard genome sequencing and annotation.</title>
        <authorList>
            <consortium name="The Broad Institute Genomics Platform"/>
            <consortium name="The Broad Institute Genome Sequencing Center for Infectious Disease"/>
            <person name="Wu L."/>
            <person name="Ma J."/>
        </authorList>
    </citation>
    <scope>NUCLEOTIDE SEQUENCE [LARGE SCALE GENOMIC DNA]</scope>
    <source>
        <strain evidence="3">KCTC 23098</strain>
    </source>
</reference>
<name>A0ABW6AV43_9SPHI</name>
<keyword evidence="3" id="KW-1185">Reference proteome</keyword>
<dbReference type="InterPro" id="IPR014907">
    <property type="entry name" value="BT4734-like_N"/>
</dbReference>
<sequence length="323" mass="36428">MNKTLLQSQCSLFRPYEIQGQWAMGTTPNVVNFVDVLTKPAQTELIAKIRSLPYKSDEQKALKKQLLAITPSSIQVGGRGSDFHESHTGFMAFDIDNIEGKIISTFDLISRIPYVQYLARSASGNGLWGLMKISDTDKHKEHFDAMESSFLRMGIKIDPAPSNVASIRFLAFDEDAYFNESALTFDKLIKAPETSKKSLKTNGSKSFSTSDGRMLIEWFNRNVDESTIDTILVNYGFTFHSRKGDRIRYTRPDKAVRAGLSVDYHVDRRTLFAFSSETPCIEHFKKDNGGWSASPITLLLHYYCGGNGKDGWRKAFETIKSLQ</sequence>
<dbReference type="EMBL" id="JBHUPA010000002">
    <property type="protein sequence ID" value="MFD2961013.1"/>
    <property type="molecule type" value="Genomic_DNA"/>
</dbReference>
<feature type="domain" description="BT4734-like N-terminal" evidence="1">
    <location>
        <begin position="62"/>
        <end position="178"/>
    </location>
</feature>
<dbReference type="Pfam" id="PF08800">
    <property type="entry name" value="BT4734-like_N"/>
    <property type="match status" value="1"/>
</dbReference>
<dbReference type="RefSeq" id="WP_377609219.1">
    <property type="nucleotide sequence ID" value="NZ_JBHUPA010000002.1"/>
</dbReference>
<evidence type="ECO:0000259" key="1">
    <source>
        <dbReference type="Pfam" id="PF08800"/>
    </source>
</evidence>
<evidence type="ECO:0000313" key="3">
    <source>
        <dbReference type="Proteomes" id="UP001597560"/>
    </source>
</evidence>
<accession>A0ABW6AV43</accession>
<dbReference type="Proteomes" id="UP001597560">
    <property type="component" value="Unassembled WGS sequence"/>
</dbReference>
<organism evidence="2 3">
    <name type="scientific">Olivibacter jilunii</name>
    <dbReference type="NCBI Taxonomy" id="985016"/>
    <lineage>
        <taxon>Bacteria</taxon>
        <taxon>Pseudomonadati</taxon>
        <taxon>Bacteroidota</taxon>
        <taxon>Sphingobacteriia</taxon>
        <taxon>Sphingobacteriales</taxon>
        <taxon>Sphingobacteriaceae</taxon>
        <taxon>Olivibacter</taxon>
    </lineage>
</organism>
<evidence type="ECO:0000313" key="2">
    <source>
        <dbReference type="EMBL" id="MFD2961013.1"/>
    </source>
</evidence>
<comment type="caution">
    <text evidence="2">The sequence shown here is derived from an EMBL/GenBank/DDBJ whole genome shotgun (WGS) entry which is preliminary data.</text>
</comment>
<proteinExistence type="predicted"/>
<gene>
    <name evidence="2" type="ORF">ACFS6J_04400</name>
</gene>